<dbReference type="SUPFAM" id="SSF53474">
    <property type="entry name" value="alpha/beta-Hydrolases"/>
    <property type="match status" value="1"/>
</dbReference>
<comment type="caution">
    <text evidence="3">The sequence shown here is derived from an EMBL/GenBank/DDBJ whole genome shotgun (WGS) entry which is preliminary data.</text>
</comment>
<accession>A0A9D5LZA6</accession>
<gene>
    <name evidence="3" type="ORF">INF28_02105</name>
</gene>
<evidence type="ECO:0000313" key="4">
    <source>
        <dbReference type="Proteomes" id="UP000806542"/>
    </source>
</evidence>
<dbReference type="Proteomes" id="UP000806542">
    <property type="component" value="Unassembled WGS sequence"/>
</dbReference>
<dbReference type="AlphaFoldDB" id="A0A9D5LZA6"/>
<feature type="domain" description="Glycosyl transferase family 1" evidence="2">
    <location>
        <begin position="200"/>
        <end position="348"/>
    </location>
</feature>
<dbReference type="Gene3D" id="3.40.50.2000">
    <property type="entry name" value="Glycogen Phosphorylase B"/>
    <property type="match status" value="2"/>
</dbReference>
<dbReference type="RefSeq" id="WP_226391824.1">
    <property type="nucleotide sequence ID" value="NZ_JADCKB010000002.1"/>
</dbReference>
<dbReference type="SUPFAM" id="SSF53756">
    <property type="entry name" value="UDP-Glycosyltransferase/glycogen phosphorylase"/>
    <property type="match status" value="1"/>
</dbReference>
<name>A0A9D5LZA6_9FIRM</name>
<evidence type="ECO:0000256" key="1">
    <source>
        <dbReference type="ARBA" id="ARBA00022679"/>
    </source>
</evidence>
<evidence type="ECO:0000259" key="2">
    <source>
        <dbReference type="Pfam" id="PF00534"/>
    </source>
</evidence>
<dbReference type="EMBL" id="JADCKB010000002">
    <property type="protein sequence ID" value="MBE5039261.1"/>
    <property type="molecule type" value="Genomic_DNA"/>
</dbReference>
<dbReference type="Pfam" id="PF00534">
    <property type="entry name" value="Glycos_transf_1"/>
    <property type="match status" value="1"/>
</dbReference>
<dbReference type="PANTHER" id="PTHR46401">
    <property type="entry name" value="GLYCOSYLTRANSFERASE WBBK-RELATED"/>
    <property type="match status" value="1"/>
</dbReference>
<dbReference type="GO" id="GO:0016757">
    <property type="term" value="F:glycosyltransferase activity"/>
    <property type="evidence" value="ECO:0007669"/>
    <property type="project" value="InterPro"/>
</dbReference>
<dbReference type="CDD" id="cd03811">
    <property type="entry name" value="GT4_GT28_WabH-like"/>
    <property type="match status" value="1"/>
</dbReference>
<dbReference type="InterPro" id="IPR029058">
    <property type="entry name" value="AB_hydrolase_fold"/>
</dbReference>
<reference evidence="3" key="1">
    <citation type="submission" date="2020-10" db="EMBL/GenBank/DDBJ databases">
        <title>ChiBAC.</title>
        <authorList>
            <person name="Zenner C."/>
            <person name="Hitch T.C.A."/>
            <person name="Clavel T."/>
        </authorList>
    </citation>
    <scope>NUCLEOTIDE SEQUENCE</scope>
    <source>
        <strain evidence="3">DSM 107454</strain>
    </source>
</reference>
<sequence length="663" mass="75910">MKKLLFITWSVSYGYGTEKSLADVLNRMDKEQYEIHILPLFQYAKTTIFDSSIKILDPLIDYTAENFDEKTALENYYRLLGSPLEFNRRIPDSYDCVIACNHNAPSYLASYLKCGAKVLWIRGDMQELNYQQFPEDTPQYRQTKQEYEMQANVLKSFDAIAVISDVVQQTLAELFGITDNVFKISNSVNREKINLLSQETVELPEQKLFTTLGRLDYNKNQMLLLKAAAKVKEQRDDFMIYLLGDGEERENLTQYIEAHGLTQHVKILGFIDNPYPYIKNSVATVLTSLSEGFSLALVESVMLHTPIISTDVGVAKELIDKYDCGSLIPYDEDALASVLIQYLNQYDGYRESFSIGEEYDWKTETEKTVALIKTAMAAKEQNTKIKKLPYPEVTIHDYELDTYQIEREQMYVLRVIKDRVPYEFLIHRRNENDKLIVFHNGAIPGGDVKVPVFQRHSWAKQLKTSAVFCMDPTIYLNGFLQLGWGIGKNENHYLKNSCKILKKIIAKMGIALEDTVIYGTSAGGFLSLMSGIFLRGAKVVADNAQLDARNWIYKEALDSIISFAFDNISDALRYPEQFSVPDAFEKHGYVPKIYLHVNLCSRADNTAQLVPFLKRAENLRDIGEYNDIEVILHYEPEKGHDGLSMDDAISFLYRVLALPESNF</sequence>
<keyword evidence="1" id="KW-0808">Transferase</keyword>
<dbReference type="PANTHER" id="PTHR46401:SF2">
    <property type="entry name" value="GLYCOSYLTRANSFERASE WBBK-RELATED"/>
    <property type="match status" value="1"/>
</dbReference>
<evidence type="ECO:0000313" key="3">
    <source>
        <dbReference type="EMBL" id="MBE5039261.1"/>
    </source>
</evidence>
<proteinExistence type="predicted"/>
<protein>
    <submittedName>
        <fullName evidence="3">Glycosyltransferase</fullName>
    </submittedName>
</protein>
<dbReference type="GO" id="GO:0009103">
    <property type="term" value="P:lipopolysaccharide biosynthetic process"/>
    <property type="evidence" value="ECO:0007669"/>
    <property type="project" value="TreeGrafter"/>
</dbReference>
<keyword evidence="4" id="KW-1185">Reference proteome</keyword>
<dbReference type="InterPro" id="IPR001296">
    <property type="entry name" value="Glyco_trans_1"/>
</dbReference>
<organism evidence="3 4">
    <name type="scientific">Ructibacterium gallinarum</name>
    <dbReference type="NCBI Taxonomy" id="2779355"/>
    <lineage>
        <taxon>Bacteria</taxon>
        <taxon>Bacillati</taxon>
        <taxon>Bacillota</taxon>
        <taxon>Clostridia</taxon>
        <taxon>Eubacteriales</taxon>
        <taxon>Oscillospiraceae</taxon>
        <taxon>Ructibacterium</taxon>
    </lineage>
</organism>